<name>A0A1B2IDX8_9CAUD</name>
<dbReference type="GeneID" id="29061955"/>
<protein>
    <submittedName>
        <fullName evidence="1">Putative DNA recombination-mediator protein A</fullName>
    </submittedName>
</protein>
<dbReference type="OrthoDB" id="24011at10239"/>
<proteinExistence type="predicted"/>
<dbReference type="RefSeq" id="YP_009278716.1">
    <property type="nucleotide sequence ID" value="NC_031010.1"/>
</dbReference>
<organism evidence="1 2">
    <name type="scientific">Erwinia phage vB_EamM_Kwan</name>
    <dbReference type="NCBI Taxonomy" id="1883374"/>
    <lineage>
        <taxon>Viruses</taxon>
        <taxon>Duplodnaviria</taxon>
        <taxon>Heunggongvirae</taxon>
        <taxon>Uroviricota</taxon>
        <taxon>Caudoviricetes</taxon>
        <taxon>Chimalliviridae</taxon>
        <taxon>Wellingtonvirus</taxon>
        <taxon>Wellingtonvirus wellington</taxon>
    </lineage>
</organism>
<dbReference type="KEGG" id="vg:29061955"/>
<gene>
    <name evidence="1" type="ORF">KWAN_111</name>
</gene>
<accession>A0A1B2IDX8</accession>
<evidence type="ECO:0000313" key="2">
    <source>
        <dbReference type="Proteomes" id="UP000202923"/>
    </source>
</evidence>
<dbReference type="Proteomes" id="UP000202923">
    <property type="component" value="Genome"/>
</dbReference>
<reference evidence="1 2" key="1">
    <citation type="submission" date="2016-06" db="EMBL/GenBank/DDBJ databases">
        <authorList>
            <person name="Kjaerup R.B."/>
            <person name="Dalgaard T.S."/>
            <person name="Juul-Madsen H.R."/>
        </authorList>
    </citation>
    <scope>NUCLEOTIDE SEQUENCE [LARGE SCALE GENOMIC DNA]</scope>
</reference>
<evidence type="ECO:0000313" key="1">
    <source>
        <dbReference type="EMBL" id="ANZ49463.1"/>
    </source>
</evidence>
<sequence length="188" mass="21563">MKKYKLAIIGSRETDQETMQEMYAQLLAGINILLEKGYDLEITSGGCWKGPDQLQFMLARYFKGDPRLTFICYLPDDKKLWLKEKNPFVDFRVIEQTPLYQEIVRSLHPAPDYLNDWAHKLHGRNLNIIMGDDLHTPSDAVYYSAPINKQGNPTGGTFMGVQYAKSVNVPTFHHANQGQDWLASLRLL</sequence>
<dbReference type="EMBL" id="KX397369">
    <property type="protein sequence ID" value="ANZ49463.1"/>
    <property type="molecule type" value="Genomic_DNA"/>
</dbReference>